<evidence type="ECO:0000313" key="6">
    <source>
        <dbReference type="EMBL" id="CAB4848752.1"/>
    </source>
</evidence>
<evidence type="ECO:0000313" key="4">
    <source>
        <dbReference type="EMBL" id="CAB4755891.1"/>
    </source>
</evidence>
<evidence type="ECO:0000313" key="7">
    <source>
        <dbReference type="EMBL" id="CAB5028734.1"/>
    </source>
</evidence>
<evidence type="ECO:0000313" key="5">
    <source>
        <dbReference type="EMBL" id="CAB4795659.1"/>
    </source>
</evidence>
<dbReference type="EMBL" id="CAEZZD010000156">
    <property type="protein sequence ID" value="CAB4755891.1"/>
    <property type="molecule type" value="Genomic_DNA"/>
</dbReference>
<gene>
    <name evidence="3" type="ORF">UFOPK2648_00862</name>
    <name evidence="4" type="ORF">UFOPK2824_00939</name>
    <name evidence="5" type="ORF">UFOPK3037_00265</name>
    <name evidence="6" type="ORF">UFOPK3278_00873</name>
    <name evidence="2" type="ORF">UFOPK3406_01185</name>
    <name evidence="1" type="ORF">UFOPK3925_00013</name>
    <name evidence="7" type="ORF">UFOPK4097_01437</name>
    <name evidence="8" type="ORF">UFOPK4301_00141</name>
</gene>
<dbReference type="InterPro" id="IPR029055">
    <property type="entry name" value="Ntn_hydrolases_N"/>
</dbReference>
<evidence type="ECO:0000313" key="1">
    <source>
        <dbReference type="EMBL" id="CAB4329373.1"/>
    </source>
</evidence>
<dbReference type="EMBL" id="CAEZYC010000044">
    <property type="protein sequence ID" value="CAB4710439.1"/>
    <property type="molecule type" value="Genomic_DNA"/>
</dbReference>
<protein>
    <submittedName>
        <fullName evidence="4">Unannotated protein</fullName>
    </submittedName>
</protein>
<accession>A0A6J6U7V8</accession>
<dbReference type="EMBL" id="CAFAAO010000003">
    <property type="protein sequence ID" value="CAB4795659.1"/>
    <property type="molecule type" value="Genomic_DNA"/>
</dbReference>
<dbReference type="EMBL" id="CAESAI010000035">
    <property type="protein sequence ID" value="CAB4342973.1"/>
    <property type="molecule type" value="Genomic_DNA"/>
</dbReference>
<dbReference type="Gene3D" id="3.60.20.10">
    <property type="entry name" value="Glutamine Phosphoribosylpyrophosphate, subunit 1, domain 1"/>
    <property type="match status" value="1"/>
</dbReference>
<reference evidence="4" key="1">
    <citation type="submission" date="2020-05" db="EMBL/GenBank/DDBJ databases">
        <authorList>
            <person name="Chiriac C."/>
            <person name="Salcher M."/>
            <person name="Ghai R."/>
            <person name="Kavagutti S V."/>
        </authorList>
    </citation>
    <scope>NUCLEOTIDE SEQUENCE</scope>
</reference>
<dbReference type="PANTHER" id="PTHR39328:SF1">
    <property type="entry name" value="BLL2871 PROTEIN"/>
    <property type="match status" value="1"/>
</dbReference>
<evidence type="ECO:0000313" key="2">
    <source>
        <dbReference type="EMBL" id="CAB4342973.1"/>
    </source>
</evidence>
<evidence type="ECO:0000313" key="3">
    <source>
        <dbReference type="EMBL" id="CAB4710439.1"/>
    </source>
</evidence>
<sequence>MTISIAARCERTGAFGVAISSSSPSVGSRCPNVRAGVGAVSSQNVTDPRLGPALLDALESGLIAQAALDLVSSTATHPEFRQLTVVDATGTAAVYSGAKSLGINAEVIGSNVAAAGNMLANDGVIKAMVNSFEANSDKELADRLIGCLEAGVTAGGEAGPVHSAAVLVATDVAWPSTNLRVDWDDNPIEKLREIYQVWAPQAADYVTRALNPNSAPSYGVPGDE</sequence>
<dbReference type="Pfam" id="PF06267">
    <property type="entry name" value="DUF1028"/>
    <property type="match status" value="1"/>
</dbReference>
<evidence type="ECO:0000313" key="8">
    <source>
        <dbReference type="EMBL" id="CAB5044517.1"/>
    </source>
</evidence>
<dbReference type="EMBL" id="CAFBQG010000009">
    <property type="protein sequence ID" value="CAB5044517.1"/>
    <property type="molecule type" value="Genomic_DNA"/>
</dbReference>
<name>A0A6J6U7V8_9ZZZZ</name>
<proteinExistence type="predicted"/>
<organism evidence="4">
    <name type="scientific">freshwater metagenome</name>
    <dbReference type="NCBI Taxonomy" id="449393"/>
    <lineage>
        <taxon>unclassified sequences</taxon>
        <taxon>metagenomes</taxon>
        <taxon>ecological metagenomes</taxon>
    </lineage>
</organism>
<dbReference type="AlphaFoldDB" id="A0A6J6U7V8"/>
<dbReference type="EMBL" id="CAESAD010000001">
    <property type="protein sequence ID" value="CAB4329373.1"/>
    <property type="molecule type" value="Genomic_DNA"/>
</dbReference>
<dbReference type="PANTHER" id="PTHR39328">
    <property type="entry name" value="BLL2871 PROTEIN"/>
    <property type="match status" value="1"/>
</dbReference>
<dbReference type="EMBL" id="CAFBIX010000033">
    <property type="protein sequence ID" value="CAB4848752.1"/>
    <property type="molecule type" value="Genomic_DNA"/>
</dbReference>
<dbReference type="InterPro" id="IPR010430">
    <property type="entry name" value="DUF1028"/>
</dbReference>
<dbReference type="EMBL" id="CAFBPK010000032">
    <property type="protein sequence ID" value="CAB5028734.1"/>
    <property type="molecule type" value="Genomic_DNA"/>
</dbReference>
<dbReference type="SUPFAM" id="SSF56235">
    <property type="entry name" value="N-terminal nucleophile aminohydrolases (Ntn hydrolases)"/>
    <property type="match status" value="1"/>
</dbReference>